<gene>
    <name evidence="3" type="primary">LOC113793469</name>
</gene>
<feature type="compositionally biased region" description="Polar residues" evidence="1">
    <location>
        <begin position="64"/>
        <end position="77"/>
    </location>
</feature>
<dbReference type="AlphaFoldDB" id="A0A6P6Y4H2"/>
<evidence type="ECO:0000256" key="1">
    <source>
        <dbReference type="SAM" id="MobiDB-lite"/>
    </source>
</evidence>
<feature type="region of interest" description="Disordered" evidence="1">
    <location>
        <begin position="51"/>
        <end position="77"/>
    </location>
</feature>
<dbReference type="InParanoid" id="A0A6P6Y4H2"/>
<protein>
    <submittedName>
        <fullName evidence="3">Uncharacterized protein LOC113793469</fullName>
    </submittedName>
</protein>
<accession>A0A6P6Y4H2</accession>
<evidence type="ECO:0000313" key="2">
    <source>
        <dbReference type="Proteomes" id="UP000515146"/>
    </source>
</evidence>
<reference evidence="3" key="1">
    <citation type="submission" date="2025-08" db="UniProtKB">
        <authorList>
            <consortium name="RefSeq"/>
        </authorList>
    </citation>
    <scope>IDENTIFICATION</scope>
    <source>
        <strain evidence="3">Airmid</strain>
    </source>
</reference>
<dbReference type="Proteomes" id="UP000515146">
    <property type="component" value="Unplaced"/>
</dbReference>
<evidence type="ECO:0000313" key="3">
    <source>
        <dbReference type="RefSeq" id="XP_027199314.1"/>
    </source>
</evidence>
<keyword evidence="2" id="KW-1185">Reference proteome</keyword>
<feature type="compositionally biased region" description="Polar residues" evidence="1">
    <location>
        <begin position="134"/>
        <end position="144"/>
    </location>
</feature>
<sequence length="203" mass="22808">MASSETQAKTVNYNEIMNCGNSDDYDEGYSSKYNLDLVDFISNDHMSSLNHPLHPQAIDKDKTSSSTHQSINYSSPMNSFNPQYSMLSLSKSQIRPELYQLAFDVQTDHDGQDDDDDQQQSSSDWSTVIIDESPITSYPQPTKLSKSRNTEPKTLLVTHDQKIDQNRTGIWMTKAAQLNPTASSFIRGTNMITSQPVCCCCIM</sequence>
<dbReference type="RefSeq" id="XP_027199314.1">
    <property type="nucleotide sequence ID" value="XM_027343513.1"/>
</dbReference>
<proteinExistence type="predicted"/>
<dbReference type="OrthoDB" id="10382552at2759"/>
<organism evidence="2 3">
    <name type="scientific">Dermatophagoides pteronyssinus</name>
    <name type="common">European house dust mite</name>
    <dbReference type="NCBI Taxonomy" id="6956"/>
    <lineage>
        <taxon>Eukaryota</taxon>
        <taxon>Metazoa</taxon>
        <taxon>Ecdysozoa</taxon>
        <taxon>Arthropoda</taxon>
        <taxon>Chelicerata</taxon>
        <taxon>Arachnida</taxon>
        <taxon>Acari</taxon>
        <taxon>Acariformes</taxon>
        <taxon>Sarcoptiformes</taxon>
        <taxon>Astigmata</taxon>
        <taxon>Psoroptidia</taxon>
        <taxon>Analgoidea</taxon>
        <taxon>Pyroglyphidae</taxon>
        <taxon>Dermatophagoidinae</taxon>
        <taxon>Dermatophagoides</taxon>
    </lineage>
</organism>
<dbReference type="KEGG" id="dpte:113793469"/>
<feature type="region of interest" description="Disordered" evidence="1">
    <location>
        <begin position="107"/>
        <end position="151"/>
    </location>
</feature>
<name>A0A6P6Y4H2_DERPT</name>